<evidence type="ECO:0000313" key="3">
    <source>
        <dbReference type="Proteomes" id="UP000017819"/>
    </source>
</evidence>
<gene>
    <name evidence="2" type="ORF">N177_0783</name>
</gene>
<organism evidence="2 3">
    <name type="scientific">Lutibaculum baratangense AMV1</name>
    <dbReference type="NCBI Taxonomy" id="631454"/>
    <lineage>
        <taxon>Bacteria</taxon>
        <taxon>Pseudomonadati</taxon>
        <taxon>Pseudomonadota</taxon>
        <taxon>Alphaproteobacteria</taxon>
        <taxon>Hyphomicrobiales</taxon>
        <taxon>Tepidamorphaceae</taxon>
        <taxon>Lutibaculum</taxon>
    </lineage>
</organism>
<dbReference type="AlphaFoldDB" id="V4RMQ8"/>
<dbReference type="Proteomes" id="UP000017819">
    <property type="component" value="Unassembled WGS sequence"/>
</dbReference>
<dbReference type="RefSeq" id="WP_023430931.1">
    <property type="nucleotide sequence ID" value="NZ_AWXZ01000014.1"/>
</dbReference>
<dbReference type="STRING" id="631454.N177_0783"/>
<evidence type="ECO:0000313" key="2">
    <source>
        <dbReference type="EMBL" id="ESR26564.1"/>
    </source>
</evidence>
<keyword evidence="3" id="KW-1185">Reference proteome</keyword>
<keyword evidence="1" id="KW-0812">Transmembrane</keyword>
<keyword evidence="1" id="KW-1133">Transmembrane helix</keyword>
<keyword evidence="1" id="KW-0472">Membrane</keyword>
<accession>V4RMQ8</accession>
<evidence type="ECO:0000256" key="1">
    <source>
        <dbReference type="SAM" id="Phobius"/>
    </source>
</evidence>
<dbReference type="EMBL" id="AWXZ01000014">
    <property type="protein sequence ID" value="ESR26564.1"/>
    <property type="molecule type" value="Genomic_DNA"/>
</dbReference>
<protein>
    <submittedName>
        <fullName evidence="2">Uncharacterized protein</fullName>
    </submittedName>
</protein>
<feature type="transmembrane region" description="Helical" evidence="1">
    <location>
        <begin position="12"/>
        <end position="33"/>
    </location>
</feature>
<proteinExistence type="predicted"/>
<sequence length="41" mass="4522">MHRDAEPSYLRVTFWALAFLVGTLLVTALFGGFEPIAIAAR</sequence>
<name>V4RMQ8_9HYPH</name>
<reference evidence="2 3" key="1">
    <citation type="journal article" date="2014" name="Genome Announc.">
        <title>Draft Genome Sequence of Lutibaculum baratangense Strain AMV1T, Isolated from a Mud Volcano in Andamans, India.</title>
        <authorList>
            <person name="Singh A."/>
            <person name="Sreenivas A."/>
            <person name="Sathyanarayana Reddy G."/>
            <person name="Pinnaka A.K."/>
            <person name="Shivaji S."/>
        </authorList>
    </citation>
    <scope>NUCLEOTIDE SEQUENCE [LARGE SCALE GENOMIC DNA]</scope>
    <source>
        <strain evidence="2 3">AMV1</strain>
    </source>
</reference>
<comment type="caution">
    <text evidence="2">The sequence shown here is derived from an EMBL/GenBank/DDBJ whole genome shotgun (WGS) entry which is preliminary data.</text>
</comment>